<evidence type="ECO:0000313" key="10">
    <source>
        <dbReference type="Proteomes" id="UP000320333"/>
    </source>
</evidence>
<dbReference type="OrthoDB" id="61815at2759"/>
<dbReference type="Gene3D" id="3.40.50.300">
    <property type="entry name" value="P-loop containing nucleotide triphosphate hydrolases"/>
    <property type="match status" value="2"/>
</dbReference>
<evidence type="ECO:0000256" key="6">
    <source>
        <dbReference type="SAM" id="Coils"/>
    </source>
</evidence>
<keyword evidence="6" id="KW-0175">Coiled coil</keyword>
<sequence length="766" mass="85043">MSSAKSKKTLGLGKALIRNRFQTNADKGLRMKVNPDGSSVKHTTEIDESTKDWQKMQSITQENDLDAFLTTATLAGTDFTAEKLNVQVLSKDHKNPFLLTVEEEKETLKLHKEHKSYLTVPRRPVWDGVASPEVQQGRERDSFLDWRRGLVALEEEKGLLMTPYERNLEVWRQLWRVIEKSDMVVQIVDARNPTLFRSTDLETYVKQVDSRKGNLVLVNKADMLTVRQRDAWASYFEKEGVEYVFFSAALARRRLEEEAEAEAAEEERIERELREREVKEEIRKMGLGLNSSASAAIGPEVNPKKKGVSMFAHLRDLNADNESEAMDEDEEVSEEADENVTEEEEAEEEDEAEEMESEPTQTPASMPASSNSAAAPVSKPAPNDQSTMHVSNAWKKGGSMEQEPERIRILSCDELLDVIAKRTPVPLRAGEKKVTIGFVGYPNVGKSSTLNALVGSKKVTVSSTPGKTKHFQTIHLDESTVLCDCPGLVFPSFATTKAEMVVNGILPIDQLREHTGPATLVSQRIPRHALQSIYGIRIRTYDMEGNLDPTAPVKGEQLCAAYAVARGFKKAGQGNPDEARAARIILKEYVLGKLLFCHPPPGKYDPADFNIETYSGEEFFPKKKRAQTHEIAGVVRETEANDGSQGEDEEEDAEMTPADEANNNRSLDSNFFKLQSSASGAAMKGKFASSGFTRSKMYPHQVGAYASAGETFLPIGAKGKGKGKAVNLPTAAPGMGFGAEEAKSKKHKKEKRGKVRVNWTKDERND</sequence>
<feature type="region of interest" description="Disordered" evidence="7">
    <location>
        <begin position="719"/>
        <end position="766"/>
    </location>
</feature>
<keyword evidence="10" id="KW-1185">Reference proteome</keyword>
<reference evidence="9 10" key="1">
    <citation type="journal article" date="2019" name="Sci. Rep.">
        <title>Comparative genomics of chytrid fungi reveal insights into the obligate biotrophic and pathogenic lifestyle of Synchytrium endobioticum.</title>
        <authorList>
            <person name="van de Vossenberg B.T.L.H."/>
            <person name="Warris S."/>
            <person name="Nguyen H.D.T."/>
            <person name="van Gent-Pelzer M.P.E."/>
            <person name="Joly D.L."/>
            <person name="van de Geest H.C."/>
            <person name="Bonants P.J.M."/>
            <person name="Smith D.S."/>
            <person name="Levesque C.A."/>
            <person name="van der Lee T.A.J."/>
        </authorList>
    </citation>
    <scope>NUCLEOTIDE SEQUENCE [LARGE SCALE GENOMIC DNA]</scope>
    <source>
        <strain evidence="9 10">CBS 675.73</strain>
    </source>
</reference>
<dbReference type="InterPro" id="IPR043358">
    <property type="entry name" value="GNL1-like"/>
</dbReference>
<dbReference type="AlphaFoldDB" id="A0A507ENG3"/>
<dbReference type="GO" id="GO:0003924">
    <property type="term" value="F:GTPase activity"/>
    <property type="evidence" value="ECO:0007669"/>
    <property type="project" value="InterPro"/>
</dbReference>
<dbReference type="GO" id="GO:0000054">
    <property type="term" value="P:ribosomal subunit export from nucleus"/>
    <property type="evidence" value="ECO:0007669"/>
    <property type="project" value="TreeGrafter"/>
</dbReference>
<comment type="caution">
    <text evidence="9">The sequence shown here is derived from an EMBL/GenBank/DDBJ whole genome shotgun (WGS) entry which is preliminary data.</text>
</comment>
<feature type="compositionally biased region" description="Low complexity" evidence="7">
    <location>
        <begin position="363"/>
        <end position="382"/>
    </location>
</feature>
<feature type="compositionally biased region" description="Acidic residues" evidence="7">
    <location>
        <begin position="645"/>
        <end position="654"/>
    </location>
</feature>
<dbReference type="PANTHER" id="PTHR45709">
    <property type="entry name" value="LARGE SUBUNIT GTPASE 1 HOMOLOG-RELATED"/>
    <property type="match status" value="1"/>
</dbReference>
<dbReference type="InterPro" id="IPR006073">
    <property type="entry name" value="GTP-bd"/>
</dbReference>
<dbReference type="InterPro" id="IPR027417">
    <property type="entry name" value="P-loop_NTPase"/>
</dbReference>
<evidence type="ECO:0000256" key="3">
    <source>
        <dbReference type="ARBA" id="ARBA00022741"/>
    </source>
</evidence>
<dbReference type="EMBL" id="QEAP01000528">
    <property type="protein sequence ID" value="TPX64790.1"/>
    <property type="molecule type" value="Genomic_DNA"/>
</dbReference>
<dbReference type="PROSITE" id="PS51721">
    <property type="entry name" value="G_CP"/>
    <property type="match status" value="1"/>
</dbReference>
<organism evidence="9 10">
    <name type="scientific">Chytriomyces confervae</name>
    <dbReference type="NCBI Taxonomy" id="246404"/>
    <lineage>
        <taxon>Eukaryota</taxon>
        <taxon>Fungi</taxon>
        <taxon>Fungi incertae sedis</taxon>
        <taxon>Chytridiomycota</taxon>
        <taxon>Chytridiomycota incertae sedis</taxon>
        <taxon>Chytridiomycetes</taxon>
        <taxon>Chytridiales</taxon>
        <taxon>Chytriomycetaceae</taxon>
        <taxon>Chytriomyces</taxon>
    </lineage>
</organism>
<evidence type="ECO:0000256" key="5">
    <source>
        <dbReference type="ARBA" id="ARBA00023134"/>
    </source>
</evidence>
<keyword evidence="3" id="KW-0547">Nucleotide-binding</keyword>
<dbReference type="GO" id="GO:0005525">
    <property type="term" value="F:GTP binding"/>
    <property type="evidence" value="ECO:0007669"/>
    <property type="project" value="UniProtKB-KW"/>
</dbReference>
<evidence type="ECO:0000256" key="2">
    <source>
        <dbReference type="ARBA" id="ARBA00022490"/>
    </source>
</evidence>
<feature type="region of interest" description="Disordered" evidence="7">
    <location>
        <begin position="320"/>
        <end position="403"/>
    </location>
</feature>
<keyword evidence="5" id="KW-0342">GTP-binding</keyword>
<gene>
    <name evidence="9" type="ORF">CcCBS67573_g08319</name>
</gene>
<dbReference type="STRING" id="246404.A0A507ENG3"/>
<evidence type="ECO:0000313" key="9">
    <source>
        <dbReference type="EMBL" id="TPX64790.1"/>
    </source>
</evidence>
<feature type="region of interest" description="Disordered" evidence="7">
    <location>
        <begin position="632"/>
        <end position="666"/>
    </location>
</feature>
<evidence type="ECO:0000259" key="8">
    <source>
        <dbReference type="PROSITE" id="PS51721"/>
    </source>
</evidence>
<feature type="coiled-coil region" evidence="6">
    <location>
        <begin position="247"/>
        <end position="281"/>
    </location>
</feature>
<evidence type="ECO:0000256" key="1">
    <source>
        <dbReference type="ARBA" id="ARBA00004496"/>
    </source>
</evidence>
<accession>A0A507ENG3</accession>
<protein>
    <recommendedName>
        <fullName evidence="8">CP-type G domain-containing protein</fullName>
    </recommendedName>
</protein>
<dbReference type="PANTHER" id="PTHR45709:SF2">
    <property type="entry name" value="LARGE SUBUNIT GTPASE 1 HOMOLOG"/>
    <property type="match status" value="1"/>
</dbReference>
<evidence type="ECO:0000256" key="4">
    <source>
        <dbReference type="ARBA" id="ARBA00022801"/>
    </source>
</evidence>
<evidence type="ECO:0000256" key="7">
    <source>
        <dbReference type="SAM" id="MobiDB-lite"/>
    </source>
</evidence>
<name>A0A507ENG3_9FUNG</name>
<keyword evidence="4" id="KW-0378">Hydrolase</keyword>
<dbReference type="Proteomes" id="UP000320333">
    <property type="component" value="Unassembled WGS sequence"/>
</dbReference>
<feature type="domain" description="CP-type G" evidence="8">
    <location>
        <begin position="171"/>
        <end position="491"/>
    </location>
</feature>
<feature type="compositionally biased region" description="Acidic residues" evidence="7">
    <location>
        <begin position="320"/>
        <end position="357"/>
    </location>
</feature>
<dbReference type="Pfam" id="PF01926">
    <property type="entry name" value="MMR_HSR1"/>
    <property type="match status" value="1"/>
</dbReference>
<dbReference type="GO" id="GO:0005829">
    <property type="term" value="C:cytosol"/>
    <property type="evidence" value="ECO:0007669"/>
    <property type="project" value="TreeGrafter"/>
</dbReference>
<feature type="compositionally biased region" description="Basic residues" evidence="7">
    <location>
        <begin position="744"/>
        <end position="755"/>
    </location>
</feature>
<dbReference type="InterPro" id="IPR030378">
    <property type="entry name" value="G_CP_dom"/>
</dbReference>
<keyword evidence="2" id="KW-0963">Cytoplasm</keyword>
<proteinExistence type="predicted"/>
<comment type="subcellular location">
    <subcellularLocation>
        <location evidence="1">Cytoplasm</location>
    </subcellularLocation>
</comment>
<dbReference type="SUPFAM" id="SSF52540">
    <property type="entry name" value="P-loop containing nucleoside triphosphate hydrolases"/>
    <property type="match status" value="1"/>
</dbReference>
<dbReference type="CDD" id="cd01857">
    <property type="entry name" value="HSR1_MMR1"/>
    <property type="match status" value="1"/>
</dbReference>